<proteinExistence type="predicted"/>
<organism evidence="1 2">
    <name type="scientific">Araneus ventricosus</name>
    <name type="common">Orbweaver spider</name>
    <name type="synonym">Epeira ventricosa</name>
    <dbReference type="NCBI Taxonomy" id="182803"/>
    <lineage>
        <taxon>Eukaryota</taxon>
        <taxon>Metazoa</taxon>
        <taxon>Ecdysozoa</taxon>
        <taxon>Arthropoda</taxon>
        <taxon>Chelicerata</taxon>
        <taxon>Arachnida</taxon>
        <taxon>Araneae</taxon>
        <taxon>Araneomorphae</taxon>
        <taxon>Entelegynae</taxon>
        <taxon>Araneoidea</taxon>
        <taxon>Araneidae</taxon>
        <taxon>Araneus</taxon>
    </lineage>
</organism>
<dbReference type="EMBL" id="BGPR01106825">
    <property type="protein sequence ID" value="GBM77577.1"/>
    <property type="molecule type" value="Genomic_DNA"/>
</dbReference>
<dbReference type="Proteomes" id="UP000499080">
    <property type="component" value="Unassembled WGS sequence"/>
</dbReference>
<protein>
    <submittedName>
        <fullName evidence="1">Uncharacterized protein</fullName>
    </submittedName>
</protein>
<evidence type="ECO:0000313" key="1">
    <source>
        <dbReference type="EMBL" id="GBM77577.1"/>
    </source>
</evidence>
<name>A0A4Y2IIH6_ARAVE</name>
<reference evidence="1 2" key="1">
    <citation type="journal article" date="2019" name="Sci. Rep.">
        <title>Orb-weaving spider Araneus ventricosus genome elucidates the spidroin gene catalogue.</title>
        <authorList>
            <person name="Kono N."/>
            <person name="Nakamura H."/>
            <person name="Ohtoshi R."/>
            <person name="Moran D.A.P."/>
            <person name="Shinohara A."/>
            <person name="Yoshida Y."/>
            <person name="Fujiwara M."/>
            <person name="Mori M."/>
            <person name="Tomita M."/>
            <person name="Arakawa K."/>
        </authorList>
    </citation>
    <scope>NUCLEOTIDE SEQUENCE [LARGE SCALE GENOMIC DNA]</scope>
</reference>
<sequence>QLLIIDIDIDTLIPARRKGVDGFSAETAGSGKHPFSSSSDSLTDAWAPTVHKLFHNQAFCGLCDAQSTAISRGVIRRFCRMSSFTASLFTSCGTVGNNERLPRVFDVYASRLITLKPPKYGAPCETLLSVHIFHPAINL</sequence>
<comment type="caution">
    <text evidence="1">The sequence shown here is derived from an EMBL/GenBank/DDBJ whole genome shotgun (WGS) entry which is preliminary data.</text>
</comment>
<gene>
    <name evidence="1" type="ORF">AVEN_45376_1</name>
</gene>
<dbReference type="AlphaFoldDB" id="A0A4Y2IIH6"/>
<evidence type="ECO:0000313" key="2">
    <source>
        <dbReference type="Proteomes" id="UP000499080"/>
    </source>
</evidence>
<keyword evidence="2" id="KW-1185">Reference proteome</keyword>
<feature type="non-terminal residue" evidence="1">
    <location>
        <position position="1"/>
    </location>
</feature>
<accession>A0A4Y2IIH6</accession>